<protein>
    <recommendedName>
        <fullName evidence="3">ATP-binding protein</fullName>
    </recommendedName>
</protein>
<comment type="caution">
    <text evidence="1">The sequence shown here is derived from an EMBL/GenBank/DDBJ whole genome shotgun (WGS) entry which is preliminary data.</text>
</comment>
<evidence type="ECO:0008006" key="3">
    <source>
        <dbReference type="Google" id="ProtNLM"/>
    </source>
</evidence>
<name>A0ABX1J6K1_9PSEU</name>
<gene>
    <name evidence="1" type="ORF">HFP15_13605</name>
</gene>
<organism evidence="1 2">
    <name type="scientific">Amycolatopsis acididurans</name>
    <dbReference type="NCBI Taxonomy" id="2724524"/>
    <lineage>
        <taxon>Bacteria</taxon>
        <taxon>Bacillati</taxon>
        <taxon>Actinomycetota</taxon>
        <taxon>Actinomycetes</taxon>
        <taxon>Pseudonocardiales</taxon>
        <taxon>Pseudonocardiaceae</taxon>
        <taxon>Amycolatopsis</taxon>
    </lineage>
</organism>
<dbReference type="Proteomes" id="UP000715441">
    <property type="component" value="Unassembled WGS sequence"/>
</dbReference>
<keyword evidence="2" id="KW-1185">Reference proteome</keyword>
<proteinExistence type="predicted"/>
<dbReference type="Gene3D" id="3.30.565.10">
    <property type="entry name" value="Histidine kinase-like ATPase, C-terminal domain"/>
    <property type="match status" value="1"/>
</dbReference>
<dbReference type="EMBL" id="JAAXLS010000007">
    <property type="protein sequence ID" value="NKQ53917.1"/>
    <property type="molecule type" value="Genomic_DNA"/>
</dbReference>
<evidence type="ECO:0000313" key="2">
    <source>
        <dbReference type="Proteomes" id="UP000715441"/>
    </source>
</evidence>
<evidence type="ECO:0000313" key="1">
    <source>
        <dbReference type="EMBL" id="NKQ53917.1"/>
    </source>
</evidence>
<dbReference type="InterPro" id="IPR036890">
    <property type="entry name" value="HATPase_C_sf"/>
</dbReference>
<dbReference type="RefSeq" id="WP_168515316.1">
    <property type="nucleotide sequence ID" value="NZ_JAAXLS010000007.1"/>
</dbReference>
<accession>A0ABX1J6K1</accession>
<sequence>MERMERFVVRGFGDLAALRTRVRSLLADCDTDDVIDAMLVADELCGLPCQYGSVPATVSLIRSFDRPGLRVAIDAPPLRSPVAPSWSHAGGRVLEACATDWGIGNEGNRMKLWACVRLRSRLDLPAPRGSG</sequence>
<reference evidence="1 2" key="1">
    <citation type="submission" date="2020-04" db="EMBL/GenBank/DDBJ databases">
        <title>Novel species.</title>
        <authorList>
            <person name="Teo W.F.A."/>
            <person name="Lipun K."/>
            <person name="Srisuk N."/>
            <person name="Duangmal K."/>
        </authorList>
    </citation>
    <scope>NUCLEOTIDE SEQUENCE [LARGE SCALE GENOMIC DNA]</scope>
    <source>
        <strain evidence="1 2">K13G38</strain>
    </source>
</reference>